<evidence type="ECO:0000256" key="5">
    <source>
        <dbReference type="ARBA" id="ARBA00022801"/>
    </source>
</evidence>
<dbReference type="EC" id="5.6.2.3" evidence="14"/>
<dbReference type="GO" id="GO:0005524">
    <property type="term" value="F:ATP binding"/>
    <property type="evidence" value="ECO:0007669"/>
    <property type="project" value="UniProtKB-KW"/>
</dbReference>
<dbReference type="PANTHER" id="PTHR12873:SF0">
    <property type="entry name" value="TWINKLE MTDNA HELICASE"/>
    <property type="match status" value="1"/>
</dbReference>
<dbReference type="AlphaFoldDB" id="A0A6G0YUD9"/>
<keyword evidence="6" id="KW-0347">Helicase</keyword>
<dbReference type="InterPro" id="IPR027032">
    <property type="entry name" value="Twinkle-like"/>
</dbReference>
<dbReference type="InterPro" id="IPR007694">
    <property type="entry name" value="DNA_helicase_DnaB-like_C"/>
</dbReference>
<feature type="domain" description="SF4 helicase" evidence="17">
    <location>
        <begin position="352"/>
        <end position="605"/>
    </location>
</feature>
<evidence type="ECO:0000256" key="14">
    <source>
        <dbReference type="ARBA" id="ARBA00044969"/>
    </source>
</evidence>
<comment type="subcellular location">
    <subcellularLocation>
        <location evidence="2">Mitochondrion inner membrane</location>
        <topology evidence="2">Peripheral membrane protein</topology>
    </subcellularLocation>
    <subcellularLocation>
        <location evidence="1">Mitochondrion matrix</location>
        <location evidence="1">Mitochondrion nucleoid</location>
    </subcellularLocation>
</comment>
<dbReference type="EMBL" id="VUJU01002401">
    <property type="protein sequence ID" value="KAF0761407.1"/>
    <property type="molecule type" value="Genomic_DNA"/>
</dbReference>
<evidence type="ECO:0000256" key="9">
    <source>
        <dbReference type="ARBA" id="ARBA00023121"/>
    </source>
</evidence>
<dbReference type="GO" id="GO:0016787">
    <property type="term" value="F:hydrolase activity"/>
    <property type="evidence" value="ECO:0007669"/>
    <property type="project" value="UniProtKB-KW"/>
</dbReference>
<evidence type="ECO:0000256" key="10">
    <source>
        <dbReference type="ARBA" id="ARBA00023128"/>
    </source>
</evidence>
<dbReference type="GO" id="GO:0006264">
    <property type="term" value="P:mitochondrial DNA replication"/>
    <property type="evidence" value="ECO:0007669"/>
    <property type="project" value="TreeGrafter"/>
</dbReference>
<dbReference type="InterPro" id="IPR027417">
    <property type="entry name" value="P-loop_NTPase"/>
</dbReference>
<evidence type="ECO:0000256" key="15">
    <source>
        <dbReference type="ARBA" id="ARBA00048954"/>
    </source>
</evidence>
<sequence>MKLYRSIKSCSKFLIPRELFKQKLYSSTQNQTSKISLSDDRPTSGEYFVSKLLDSLKIPYKNQFTCLLIRCSFCNNTSLYINKITGWFICTHCLRCGDWSIFKSYANKHNEKICVPTPKNFEAVKDFKNKADSLINFKLLKTSSKKSILKSLNMEDLKLQYLDRIPGLYVNSENSSLYLTMMLDNKTIVGYKEIKLENSLNQNTVPDDCCWGIAQVPPQIPNHSQSAIIVDDFKHLLVLAGHQSSHHIICLPHGVRKLPQELLPSLEYFNRLILWFGNDQIAWNSARTFAKKLVESRCYFIRPTDDQPSPYLAYKLGLNIEKILKTADKMVHPSIIQFSTIRNEVFAELQNHDKTLGMKWTKFPALNKIIGGHRRGELTLLTGPTGSGKTTFISEYSLDLAEQGLPTLWGSFEIRNQRLAKIMLQQFAKEPVHLNLDLFDNLADQFEKLPLYFLTFHGPQPLNMVMDAVMNAVYVHDIGHVIIDNVQFMMGIGAKYDMGSERFWQQDSIIAEFRRFATYSNCHVTLVMHPRKEKDVEQLSINSIFGTAKATQEADNILIIQNKVMESLQIKKYLQVSKNRYSGNLGVMSLEFNKKSLSFSQQNDK</sequence>
<keyword evidence="9" id="KW-0446">Lipid-binding</keyword>
<keyword evidence="4" id="KW-0999">Mitochondrion inner membrane</keyword>
<dbReference type="CDD" id="cd01122">
    <property type="entry name" value="Twinkle_C"/>
    <property type="match status" value="1"/>
</dbReference>
<proteinExistence type="predicted"/>
<dbReference type="GO" id="GO:0003697">
    <property type="term" value="F:single-stranded DNA binding"/>
    <property type="evidence" value="ECO:0007669"/>
    <property type="project" value="InterPro"/>
</dbReference>
<keyword evidence="12" id="KW-0413">Isomerase</keyword>
<evidence type="ECO:0000313" key="19">
    <source>
        <dbReference type="Proteomes" id="UP000478052"/>
    </source>
</evidence>
<accession>A0A6G0YUD9</accession>
<evidence type="ECO:0000259" key="17">
    <source>
        <dbReference type="PROSITE" id="PS51199"/>
    </source>
</evidence>
<reference evidence="18 19" key="1">
    <citation type="submission" date="2019-08" db="EMBL/GenBank/DDBJ databases">
        <title>Whole genome of Aphis craccivora.</title>
        <authorList>
            <person name="Voronova N.V."/>
            <person name="Shulinski R.S."/>
            <person name="Bandarenka Y.V."/>
            <person name="Zhorov D.G."/>
            <person name="Warner D."/>
        </authorList>
    </citation>
    <scope>NUCLEOTIDE SEQUENCE [LARGE SCALE GENOMIC DNA]</scope>
    <source>
        <strain evidence="18">180601</strain>
        <tissue evidence="18">Whole Body</tissue>
    </source>
</reference>
<dbReference type="PANTHER" id="PTHR12873">
    <property type="entry name" value="T7-LIKE MITOCHONDRIAL DNA HELICASE"/>
    <property type="match status" value="1"/>
</dbReference>
<keyword evidence="5" id="KW-0378">Hydrolase</keyword>
<dbReference type="Pfam" id="PF13481">
    <property type="entry name" value="AAA_25"/>
    <property type="match status" value="1"/>
</dbReference>
<keyword evidence="8" id="KW-0809">Transit peptide</keyword>
<evidence type="ECO:0000256" key="4">
    <source>
        <dbReference type="ARBA" id="ARBA00022792"/>
    </source>
</evidence>
<keyword evidence="3" id="KW-0547">Nucleotide-binding</keyword>
<dbReference type="SUPFAM" id="SSF52540">
    <property type="entry name" value="P-loop containing nucleoside triphosphate hydrolases"/>
    <property type="match status" value="1"/>
</dbReference>
<gene>
    <name evidence="18" type="ORF">FWK35_00008084</name>
</gene>
<dbReference type="Gene3D" id="3.40.50.300">
    <property type="entry name" value="P-loop containing nucleotide triphosphate hydrolases"/>
    <property type="match status" value="1"/>
</dbReference>
<evidence type="ECO:0000256" key="8">
    <source>
        <dbReference type="ARBA" id="ARBA00022946"/>
    </source>
</evidence>
<dbReference type="GO" id="GO:0005743">
    <property type="term" value="C:mitochondrial inner membrane"/>
    <property type="evidence" value="ECO:0007669"/>
    <property type="project" value="UniProtKB-SubCell"/>
</dbReference>
<comment type="catalytic activity">
    <reaction evidence="15">
        <text>ATP + H2O = ADP + phosphate + H(+)</text>
        <dbReference type="Rhea" id="RHEA:13065"/>
        <dbReference type="ChEBI" id="CHEBI:15377"/>
        <dbReference type="ChEBI" id="CHEBI:15378"/>
        <dbReference type="ChEBI" id="CHEBI:30616"/>
        <dbReference type="ChEBI" id="CHEBI:43474"/>
        <dbReference type="ChEBI" id="CHEBI:456216"/>
        <dbReference type="EC" id="5.6.2.3"/>
    </reaction>
</comment>
<keyword evidence="11" id="KW-0472">Membrane</keyword>
<keyword evidence="10" id="KW-0496">Mitochondrion</keyword>
<dbReference type="OrthoDB" id="275278at2759"/>
<evidence type="ECO:0000256" key="13">
    <source>
        <dbReference type="ARBA" id="ARBA00023271"/>
    </source>
</evidence>
<protein>
    <recommendedName>
        <fullName evidence="14">DNA 5'-3' helicase</fullName>
        <ecNumber evidence="14">5.6.2.3</ecNumber>
    </recommendedName>
    <alternativeName>
        <fullName evidence="16">Twinkle protein, mitochondrial</fullName>
    </alternativeName>
</protein>
<name>A0A6G0YUD9_APHCR</name>
<dbReference type="PROSITE" id="PS51199">
    <property type="entry name" value="SF4_HELICASE"/>
    <property type="match status" value="1"/>
</dbReference>
<evidence type="ECO:0000256" key="6">
    <source>
        <dbReference type="ARBA" id="ARBA00022806"/>
    </source>
</evidence>
<keyword evidence="13" id="KW-1135">Mitochondrion nucleoid</keyword>
<dbReference type="FunFam" id="3.40.50.300:FF:000845">
    <property type="entry name" value="Mitochondrial helicase twinkle"/>
    <property type="match status" value="1"/>
</dbReference>
<dbReference type="GO" id="GO:0008289">
    <property type="term" value="F:lipid binding"/>
    <property type="evidence" value="ECO:0007669"/>
    <property type="project" value="UniProtKB-KW"/>
</dbReference>
<evidence type="ECO:0000256" key="2">
    <source>
        <dbReference type="ARBA" id="ARBA00004637"/>
    </source>
</evidence>
<evidence type="ECO:0000256" key="11">
    <source>
        <dbReference type="ARBA" id="ARBA00023136"/>
    </source>
</evidence>
<evidence type="ECO:0000256" key="16">
    <source>
        <dbReference type="ARBA" id="ARBA00075597"/>
    </source>
</evidence>
<dbReference type="GO" id="GO:0043139">
    <property type="term" value="F:5'-3' DNA helicase activity"/>
    <property type="evidence" value="ECO:0007669"/>
    <property type="project" value="UniProtKB-EC"/>
</dbReference>
<organism evidence="18 19">
    <name type="scientific">Aphis craccivora</name>
    <name type="common">Cowpea aphid</name>
    <dbReference type="NCBI Taxonomy" id="307492"/>
    <lineage>
        <taxon>Eukaryota</taxon>
        <taxon>Metazoa</taxon>
        <taxon>Ecdysozoa</taxon>
        <taxon>Arthropoda</taxon>
        <taxon>Hexapoda</taxon>
        <taxon>Insecta</taxon>
        <taxon>Pterygota</taxon>
        <taxon>Neoptera</taxon>
        <taxon>Paraneoptera</taxon>
        <taxon>Hemiptera</taxon>
        <taxon>Sternorrhyncha</taxon>
        <taxon>Aphidomorpha</taxon>
        <taxon>Aphidoidea</taxon>
        <taxon>Aphididae</taxon>
        <taxon>Aphidini</taxon>
        <taxon>Aphis</taxon>
        <taxon>Aphis</taxon>
    </lineage>
</organism>
<evidence type="ECO:0000313" key="18">
    <source>
        <dbReference type="EMBL" id="KAF0761407.1"/>
    </source>
</evidence>
<evidence type="ECO:0000256" key="1">
    <source>
        <dbReference type="ARBA" id="ARBA00004436"/>
    </source>
</evidence>
<comment type="caution">
    <text evidence="18">The sequence shown here is derived from an EMBL/GenBank/DDBJ whole genome shotgun (WGS) entry which is preliminary data.</text>
</comment>
<evidence type="ECO:0000256" key="7">
    <source>
        <dbReference type="ARBA" id="ARBA00022840"/>
    </source>
</evidence>
<dbReference type="GO" id="GO:0042645">
    <property type="term" value="C:mitochondrial nucleoid"/>
    <property type="evidence" value="ECO:0007669"/>
    <property type="project" value="UniProtKB-SubCell"/>
</dbReference>
<keyword evidence="7" id="KW-0067">ATP-binding</keyword>
<keyword evidence="19" id="KW-1185">Reference proteome</keyword>
<evidence type="ECO:0000256" key="3">
    <source>
        <dbReference type="ARBA" id="ARBA00022741"/>
    </source>
</evidence>
<evidence type="ECO:0000256" key="12">
    <source>
        <dbReference type="ARBA" id="ARBA00023235"/>
    </source>
</evidence>
<dbReference type="Proteomes" id="UP000478052">
    <property type="component" value="Unassembled WGS sequence"/>
</dbReference>